<dbReference type="Proteomes" id="UP001055420">
    <property type="component" value="Chromosome"/>
</dbReference>
<dbReference type="EMBL" id="CP098805">
    <property type="protein sequence ID" value="USJ29654.1"/>
    <property type="molecule type" value="Genomic_DNA"/>
</dbReference>
<evidence type="ECO:0000313" key="1">
    <source>
        <dbReference type="EMBL" id="USJ29654.1"/>
    </source>
</evidence>
<evidence type="ECO:0000313" key="2">
    <source>
        <dbReference type="Proteomes" id="UP001055420"/>
    </source>
</evidence>
<sequence>MNKEILLRLYARKDSKRKRMLYDLFKGTISMSASLSMIAELINQELGEKDLIKAADVKYCRHYFLGKTSGATAIEESVQPVSKASNIKSEHSVPRVTTKSESITWTNPDYLPTSSTKEVKSKFSKK</sequence>
<protein>
    <submittedName>
        <fullName evidence="1">Uncharacterized protein</fullName>
    </submittedName>
</protein>
<dbReference type="RefSeq" id="WP_235165480.1">
    <property type="nucleotide sequence ID" value="NZ_CP098805.1"/>
</dbReference>
<reference evidence="1" key="1">
    <citation type="submission" date="2022-06" db="EMBL/GenBank/DDBJ databases">
        <title>Novel species in genus Dyadobacter.</title>
        <authorList>
            <person name="Ma C."/>
        </authorList>
    </citation>
    <scope>NUCLEOTIDE SEQUENCE</scope>
    <source>
        <strain evidence="1">CY22</strain>
    </source>
</reference>
<name>A0ABY4XGW7_9BACT</name>
<proteinExistence type="predicted"/>
<keyword evidence="2" id="KW-1185">Reference proteome</keyword>
<accession>A0ABY4XGW7</accession>
<organism evidence="1 2">
    <name type="scientific">Dyadobacter chenhuakuii</name>
    <dbReference type="NCBI Taxonomy" id="2909339"/>
    <lineage>
        <taxon>Bacteria</taxon>
        <taxon>Pseudomonadati</taxon>
        <taxon>Bacteroidota</taxon>
        <taxon>Cytophagia</taxon>
        <taxon>Cytophagales</taxon>
        <taxon>Spirosomataceae</taxon>
        <taxon>Dyadobacter</taxon>
    </lineage>
</organism>
<gene>
    <name evidence="1" type="ORF">NFI80_17425</name>
</gene>